<dbReference type="RefSeq" id="WP_048176165.1">
    <property type="nucleotide sequence ID" value="NZ_CP008746.1"/>
</dbReference>
<accession>A0A0G3CFL2</accession>
<dbReference type="EMBL" id="CP008746">
    <property type="protein sequence ID" value="AKJ37877.1"/>
    <property type="molecule type" value="Genomic_DNA"/>
</dbReference>
<dbReference type="InterPro" id="IPR053432">
    <property type="entry name" value="THMPT_Glu_ligase"/>
</dbReference>
<evidence type="ECO:0000256" key="9">
    <source>
        <dbReference type="PROSITE-ProRule" id="PRU00409"/>
    </source>
</evidence>
<keyword evidence="8" id="KW-0464">Manganese</keyword>
<evidence type="ECO:0000256" key="3">
    <source>
        <dbReference type="ARBA" id="ARBA00022598"/>
    </source>
</evidence>
<organism evidence="11 12">
    <name type="scientific">Methanosarcina barkeri CM1</name>
    <dbReference type="NCBI Taxonomy" id="796385"/>
    <lineage>
        <taxon>Archaea</taxon>
        <taxon>Methanobacteriati</taxon>
        <taxon>Methanobacteriota</taxon>
        <taxon>Stenosarchaea group</taxon>
        <taxon>Methanomicrobia</taxon>
        <taxon>Methanosarcinales</taxon>
        <taxon>Methanosarcinaceae</taxon>
        <taxon>Methanosarcina</taxon>
    </lineage>
</organism>
<dbReference type="Proteomes" id="UP000035331">
    <property type="component" value="Chromosome"/>
</dbReference>
<feature type="domain" description="ATP-grasp" evidence="10">
    <location>
        <begin position="118"/>
        <end position="353"/>
    </location>
</feature>
<dbReference type="Pfam" id="PF18030">
    <property type="entry name" value="Rimk_N"/>
    <property type="match status" value="1"/>
</dbReference>
<dbReference type="InterPro" id="IPR013651">
    <property type="entry name" value="ATP-grasp_RimK-type"/>
</dbReference>
<dbReference type="GO" id="GO:0046872">
    <property type="term" value="F:metal ion binding"/>
    <property type="evidence" value="ECO:0007669"/>
    <property type="project" value="UniProtKB-KW"/>
</dbReference>
<sequence>MKKIGIVITDPEDWTARALTDAARKKGFSPFVLDLRDADVSMNSTAWESKAEESNVVFKVGDIKLSDLDAIIVRDVGAGAFEGVSFRFDILRELEDEGIPVVNSPEAIRNAANKYHASYLLAKAGLPVPRTVAVQDMEAALKVISRFGDAVIKPVFGYKGKDIARVRNGEVRFSDRKIESSSLEAILNQLLEERGMLYIQEFIENPGRDIRAFVVDGRAIGAIYRKAASGSWVNNLSQGGSADRCVLTEEQKEIAEKAALAVNTTFAGVDIIEGLTDDNLSKGLTDDNLNEVITDNNLCEVITDNNLCEETKIHYGQTEGNPKILEVNGTPSGKGIFDAWGINTAEYIIEYIEKTL</sequence>
<evidence type="ECO:0000313" key="11">
    <source>
        <dbReference type="EMBL" id="AKJ37877.1"/>
    </source>
</evidence>
<reference evidence="11 12" key="2">
    <citation type="journal article" date="2015" name="Stand. Genomic Sci.">
        <title>The complete genome sequence of the rumen methanogen Methanosarcina barkeri CM1.</title>
        <authorList>
            <person name="Lambie S.C."/>
            <person name="Kelly W.J."/>
            <person name="Leahy S.C."/>
            <person name="Li D."/>
            <person name="Reilly K."/>
            <person name="McAllister T.A."/>
            <person name="Valle E.R."/>
            <person name="Attwood G.T."/>
            <person name="Altermann E."/>
        </authorList>
    </citation>
    <scope>NUCLEOTIDE SEQUENCE [LARGE SCALE GENOMIC DNA]</scope>
    <source>
        <strain evidence="11 12">CM1</strain>
    </source>
</reference>
<keyword evidence="6 9" id="KW-0067">ATP-binding</keyword>
<comment type="cofactor">
    <cofactor evidence="1">
        <name>Mn(2+)</name>
        <dbReference type="ChEBI" id="CHEBI:29035"/>
    </cofactor>
</comment>
<comment type="cofactor">
    <cofactor evidence="2">
        <name>Mg(2+)</name>
        <dbReference type="ChEBI" id="CHEBI:18420"/>
    </cofactor>
</comment>
<dbReference type="NCBIfam" id="NF040720">
    <property type="entry name" value="MptN_Meth"/>
    <property type="match status" value="1"/>
</dbReference>
<evidence type="ECO:0000256" key="1">
    <source>
        <dbReference type="ARBA" id="ARBA00001936"/>
    </source>
</evidence>
<evidence type="ECO:0000313" key="12">
    <source>
        <dbReference type="Proteomes" id="UP000035331"/>
    </source>
</evidence>
<dbReference type="InterPro" id="IPR041107">
    <property type="entry name" value="Rimk_N"/>
</dbReference>
<dbReference type="AlphaFoldDB" id="A0A0G3CFL2"/>
<dbReference type="InterPro" id="IPR011761">
    <property type="entry name" value="ATP-grasp"/>
</dbReference>
<evidence type="ECO:0000256" key="6">
    <source>
        <dbReference type="ARBA" id="ARBA00022840"/>
    </source>
</evidence>
<dbReference type="GeneID" id="24884482"/>
<keyword evidence="5 9" id="KW-0547">Nucleotide-binding</keyword>
<dbReference type="PANTHER" id="PTHR21621:SF0">
    <property type="entry name" value="BETA-CITRYLGLUTAMATE SYNTHASE B-RELATED"/>
    <property type="match status" value="1"/>
</dbReference>
<dbReference type="NCBIfam" id="TIGR00768">
    <property type="entry name" value="rimK_fam"/>
    <property type="match status" value="1"/>
</dbReference>
<gene>
    <name evidence="11" type="ORF">MCM1_0799</name>
</gene>
<keyword evidence="7" id="KW-0460">Magnesium</keyword>
<evidence type="ECO:0000259" key="10">
    <source>
        <dbReference type="PROSITE" id="PS50975"/>
    </source>
</evidence>
<dbReference type="SUPFAM" id="SSF56059">
    <property type="entry name" value="Glutathione synthetase ATP-binding domain-like"/>
    <property type="match status" value="1"/>
</dbReference>
<keyword evidence="3 11" id="KW-0436">Ligase</keyword>
<evidence type="ECO:0000256" key="7">
    <source>
        <dbReference type="ARBA" id="ARBA00022842"/>
    </source>
</evidence>
<dbReference type="GO" id="GO:0016879">
    <property type="term" value="F:ligase activity, forming carbon-nitrogen bonds"/>
    <property type="evidence" value="ECO:0007669"/>
    <property type="project" value="TreeGrafter"/>
</dbReference>
<proteinExistence type="predicted"/>
<protein>
    <submittedName>
        <fullName evidence="11">Alpha-L-glutamate ligase</fullName>
    </submittedName>
</protein>
<dbReference type="Gene3D" id="3.40.50.20">
    <property type="match status" value="1"/>
</dbReference>
<evidence type="ECO:0000256" key="2">
    <source>
        <dbReference type="ARBA" id="ARBA00001946"/>
    </source>
</evidence>
<dbReference type="PROSITE" id="PS50975">
    <property type="entry name" value="ATP_GRASP"/>
    <property type="match status" value="1"/>
</dbReference>
<keyword evidence="4" id="KW-0479">Metal-binding</keyword>
<dbReference type="GO" id="GO:0005737">
    <property type="term" value="C:cytoplasm"/>
    <property type="evidence" value="ECO:0007669"/>
    <property type="project" value="TreeGrafter"/>
</dbReference>
<evidence type="ECO:0000256" key="8">
    <source>
        <dbReference type="ARBA" id="ARBA00023211"/>
    </source>
</evidence>
<name>A0A0G3CFL2_METBA</name>
<evidence type="ECO:0000256" key="5">
    <source>
        <dbReference type="ARBA" id="ARBA00022741"/>
    </source>
</evidence>
<evidence type="ECO:0000256" key="4">
    <source>
        <dbReference type="ARBA" id="ARBA00022723"/>
    </source>
</evidence>
<dbReference type="GO" id="GO:0005524">
    <property type="term" value="F:ATP binding"/>
    <property type="evidence" value="ECO:0007669"/>
    <property type="project" value="UniProtKB-UniRule"/>
</dbReference>
<reference evidence="12" key="1">
    <citation type="submission" date="2014-06" db="EMBL/GenBank/DDBJ databases">
        <title>The complete genome sequence of Methanosarcina barkeri CM1.</title>
        <authorList>
            <consortium name="Pastoral Greenhouse Gas Research Consortium"/>
            <person name="Lambie S.C."/>
            <person name="Leahy S.C."/>
            <person name="Kelly W.J."/>
            <person name="Li D."/>
            <person name="Reilly K."/>
            <person name="Attwood G.T."/>
            <person name="Altermann E."/>
        </authorList>
    </citation>
    <scope>NUCLEOTIDE SEQUENCE [LARGE SCALE GENOMIC DNA]</scope>
    <source>
        <strain evidence="12">CM1</strain>
    </source>
</reference>
<dbReference type="Gene3D" id="3.30.470.20">
    <property type="entry name" value="ATP-grasp fold, B domain"/>
    <property type="match status" value="1"/>
</dbReference>
<dbReference type="PANTHER" id="PTHR21621">
    <property type="entry name" value="RIBOSOMAL PROTEIN S6 MODIFICATION PROTEIN"/>
    <property type="match status" value="1"/>
</dbReference>
<dbReference type="InterPro" id="IPR004666">
    <property type="entry name" value="Rp_bS6_RimK/Lys_biosynth_LsyX"/>
</dbReference>
<dbReference type="PATRIC" id="fig|796385.3.peg.1004"/>
<dbReference type="Pfam" id="PF08443">
    <property type="entry name" value="RimK"/>
    <property type="match status" value="1"/>
</dbReference>